<dbReference type="InterPro" id="IPR009003">
    <property type="entry name" value="Peptidase_S1_PA"/>
</dbReference>
<evidence type="ECO:0000256" key="5">
    <source>
        <dbReference type="ARBA" id="ARBA00023157"/>
    </source>
</evidence>
<feature type="chain" id="PRO_5046897071" evidence="6">
    <location>
        <begin position="26"/>
        <end position="388"/>
    </location>
</feature>
<evidence type="ECO:0000256" key="1">
    <source>
        <dbReference type="ARBA" id="ARBA00007664"/>
    </source>
</evidence>
<accession>A0ABS2CPQ5</accession>
<dbReference type="Pfam" id="PF00089">
    <property type="entry name" value="Trypsin"/>
    <property type="match status" value="1"/>
</dbReference>
<dbReference type="PRINTS" id="PR00861">
    <property type="entry name" value="ALYTICPTASE"/>
</dbReference>
<dbReference type="Gene3D" id="2.40.10.10">
    <property type="entry name" value="Trypsin-like serine proteases"/>
    <property type="match status" value="2"/>
</dbReference>
<evidence type="ECO:0000256" key="3">
    <source>
        <dbReference type="ARBA" id="ARBA00022801"/>
    </source>
</evidence>
<reference evidence="8" key="1">
    <citation type="submission" date="2021-02" db="EMBL/GenBank/DDBJ databases">
        <title>Phycicoccus sp. MQZ13P-5T, whole genome shotgun sequence.</title>
        <authorList>
            <person name="Tuo L."/>
        </authorList>
    </citation>
    <scope>NUCLEOTIDE SEQUENCE</scope>
    <source>
        <strain evidence="8">MQZ13P-5</strain>
    </source>
</reference>
<feature type="signal peptide" evidence="6">
    <location>
        <begin position="1"/>
        <end position="25"/>
    </location>
</feature>
<evidence type="ECO:0000313" key="9">
    <source>
        <dbReference type="Proteomes" id="UP001430172"/>
    </source>
</evidence>
<protein>
    <submittedName>
        <fullName evidence="8">Trypsin-like serine protease</fullName>
    </submittedName>
</protein>
<evidence type="ECO:0000256" key="6">
    <source>
        <dbReference type="SAM" id="SignalP"/>
    </source>
</evidence>
<dbReference type="PIRSF" id="PIRSF001134">
    <property type="entry name" value="Streptogrisin"/>
    <property type="match status" value="1"/>
</dbReference>
<keyword evidence="4" id="KW-0720">Serine protease</keyword>
<dbReference type="RefSeq" id="WP_204132330.1">
    <property type="nucleotide sequence ID" value="NZ_JAFDVD010000017.1"/>
</dbReference>
<evidence type="ECO:0000313" key="8">
    <source>
        <dbReference type="EMBL" id="MBM6401871.1"/>
    </source>
</evidence>
<dbReference type="InterPro" id="IPR001316">
    <property type="entry name" value="Pept_S1A_streptogrisin"/>
</dbReference>
<dbReference type="Proteomes" id="UP001430172">
    <property type="component" value="Unassembled WGS sequence"/>
</dbReference>
<dbReference type="CDD" id="cd21112">
    <property type="entry name" value="alphaLP-like"/>
    <property type="match status" value="1"/>
</dbReference>
<keyword evidence="3" id="KW-0378">Hydrolase</keyword>
<organism evidence="8 9">
    <name type="scientific">Phycicoccus sonneratiae</name>
    <dbReference type="NCBI Taxonomy" id="2807628"/>
    <lineage>
        <taxon>Bacteria</taxon>
        <taxon>Bacillati</taxon>
        <taxon>Actinomycetota</taxon>
        <taxon>Actinomycetes</taxon>
        <taxon>Micrococcales</taxon>
        <taxon>Intrasporangiaceae</taxon>
        <taxon>Phycicoccus</taxon>
    </lineage>
</organism>
<keyword evidence="6" id="KW-0732">Signal</keyword>
<dbReference type="EMBL" id="JAFDVD010000017">
    <property type="protein sequence ID" value="MBM6401871.1"/>
    <property type="molecule type" value="Genomic_DNA"/>
</dbReference>
<evidence type="ECO:0000256" key="4">
    <source>
        <dbReference type="ARBA" id="ARBA00022825"/>
    </source>
</evidence>
<comment type="similarity">
    <text evidence="1">Belongs to the peptidase S1 family.</text>
</comment>
<dbReference type="InterPro" id="IPR043504">
    <property type="entry name" value="Peptidase_S1_PA_chymotrypsin"/>
</dbReference>
<evidence type="ECO:0000256" key="2">
    <source>
        <dbReference type="ARBA" id="ARBA00022670"/>
    </source>
</evidence>
<name>A0ABS2CPQ5_9MICO</name>
<comment type="caution">
    <text evidence="8">The sequence shown here is derived from an EMBL/GenBank/DDBJ whole genome shotgun (WGS) entry which is preliminary data.</text>
</comment>
<proteinExistence type="inferred from homology"/>
<dbReference type="SUPFAM" id="SSF50494">
    <property type="entry name" value="Trypsin-like serine proteases"/>
    <property type="match status" value="1"/>
</dbReference>
<keyword evidence="2" id="KW-0645">Protease</keyword>
<keyword evidence="9" id="KW-1185">Reference proteome</keyword>
<sequence>MKHRVLAVGIATSAVAAAASATAWAAAPSAAPLPSPDDIVAGFVAQRDGVSTTQAKQTLQRKADRQRTYDALSREGVATDGAYFDGERLVVLVDSAAAARSVEAEGLLARRGKGQSDLDALARTALAAAKGSSDLVSLTPDLRAQSVVAEVEPDASAALRSALRGVAGVTVEESAPLATQADVVPGRIMDLSPGTNCTLGFPGTTSSGNNVLLTAGHCVEGLPDILDANGTHIGKGTNSRFVSGAPSVDMGLMDIDAEDVGQPYVDTRGGLAGNVPVYGASKNAVGSDICKAGNTTGWTCGQIEAYNVTVNYQGGTSVSGLARATVCTEGGDSGGAYIGTNNYAQGMTSGGPVGVDCGFNAGYGAGSYSFYQPVVDAASYYGVTVSTS</sequence>
<evidence type="ECO:0000259" key="7">
    <source>
        <dbReference type="Pfam" id="PF00089"/>
    </source>
</evidence>
<feature type="domain" description="Peptidase S1" evidence="7">
    <location>
        <begin position="208"/>
        <end position="355"/>
    </location>
</feature>
<keyword evidence="5" id="KW-1015">Disulfide bond</keyword>
<gene>
    <name evidence="8" type="ORF">JQN70_15850</name>
</gene>
<dbReference type="InterPro" id="IPR001254">
    <property type="entry name" value="Trypsin_dom"/>
</dbReference>